<dbReference type="RefSeq" id="XP_062681210.1">
    <property type="nucleotide sequence ID" value="XM_062826731.1"/>
</dbReference>
<evidence type="ECO:0000313" key="1">
    <source>
        <dbReference type="EMBL" id="KAK3344597.1"/>
    </source>
</evidence>
<reference evidence="1" key="1">
    <citation type="journal article" date="2023" name="Mol. Phylogenet. Evol.">
        <title>Genome-scale phylogeny and comparative genomics of the fungal order Sordariales.</title>
        <authorList>
            <person name="Hensen N."/>
            <person name="Bonometti L."/>
            <person name="Westerberg I."/>
            <person name="Brannstrom I.O."/>
            <person name="Guillou S."/>
            <person name="Cros-Aarteil S."/>
            <person name="Calhoun S."/>
            <person name="Haridas S."/>
            <person name="Kuo A."/>
            <person name="Mondo S."/>
            <person name="Pangilinan J."/>
            <person name="Riley R."/>
            <person name="LaButti K."/>
            <person name="Andreopoulos B."/>
            <person name="Lipzen A."/>
            <person name="Chen C."/>
            <person name="Yan M."/>
            <person name="Daum C."/>
            <person name="Ng V."/>
            <person name="Clum A."/>
            <person name="Steindorff A."/>
            <person name="Ohm R.A."/>
            <person name="Martin F."/>
            <person name="Silar P."/>
            <person name="Natvig D.O."/>
            <person name="Lalanne C."/>
            <person name="Gautier V."/>
            <person name="Ament-Velasquez S.L."/>
            <person name="Kruys A."/>
            <person name="Hutchinson M.I."/>
            <person name="Powell A.J."/>
            <person name="Barry K."/>
            <person name="Miller A.N."/>
            <person name="Grigoriev I.V."/>
            <person name="Debuchy R."/>
            <person name="Gladieux P."/>
            <person name="Hiltunen Thoren M."/>
            <person name="Johannesson H."/>
        </authorList>
    </citation>
    <scope>NUCLEOTIDE SEQUENCE</scope>
    <source>
        <strain evidence="1">CBS 560.94</strain>
    </source>
</reference>
<protein>
    <submittedName>
        <fullName evidence="1">Uncharacterized protein</fullName>
    </submittedName>
</protein>
<name>A0AAE0JE02_9PEZI</name>
<proteinExistence type="predicted"/>
<evidence type="ECO:0000313" key="2">
    <source>
        <dbReference type="Proteomes" id="UP001278500"/>
    </source>
</evidence>
<accession>A0AAE0JE02</accession>
<dbReference type="GeneID" id="87863885"/>
<gene>
    <name evidence="1" type="ORF">B0H65DRAFT_463886</name>
</gene>
<reference evidence="1" key="2">
    <citation type="submission" date="2023-06" db="EMBL/GenBank/DDBJ databases">
        <authorList>
            <consortium name="Lawrence Berkeley National Laboratory"/>
            <person name="Haridas S."/>
            <person name="Hensen N."/>
            <person name="Bonometti L."/>
            <person name="Westerberg I."/>
            <person name="Brannstrom I.O."/>
            <person name="Guillou S."/>
            <person name="Cros-Aarteil S."/>
            <person name="Calhoun S."/>
            <person name="Kuo A."/>
            <person name="Mondo S."/>
            <person name="Pangilinan J."/>
            <person name="Riley R."/>
            <person name="Labutti K."/>
            <person name="Andreopoulos B."/>
            <person name="Lipzen A."/>
            <person name="Chen C."/>
            <person name="Yanf M."/>
            <person name="Daum C."/>
            <person name="Ng V."/>
            <person name="Clum A."/>
            <person name="Steindorff A."/>
            <person name="Ohm R."/>
            <person name="Martin F."/>
            <person name="Silar P."/>
            <person name="Natvig D."/>
            <person name="Lalanne C."/>
            <person name="Gautier V."/>
            <person name="Ament-Velasquez S.L."/>
            <person name="Kruys A."/>
            <person name="Hutchinson M.I."/>
            <person name="Powell A.J."/>
            <person name="Barry K."/>
            <person name="Miller A.N."/>
            <person name="Grigoriev I.V."/>
            <person name="Debuchy R."/>
            <person name="Gladieux P."/>
            <person name="Thoren M.H."/>
            <person name="Johannesson H."/>
        </authorList>
    </citation>
    <scope>NUCLEOTIDE SEQUENCE</scope>
    <source>
        <strain evidence="1">CBS 560.94</strain>
    </source>
</reference>
<dbReference type="EMBL" id="JAUEPP010000004">
    <property type="protein sequence ID" value="KAK3344597.1"/>
    <property type="molecule type" value="Genomic_DNA"/>
</dbReference>
<dbReference type="Proteomes" id="UP001278500">
    <property type="component" value="Unassembled WGS sequence"/>
</dbReference>
<dbReference type="AlphaFoldDB" id="A0AAE0JE02"/>
<comment type="caution">
    <text evidence="1">The sequence shown here is derived from an EMBL/GenBank/DDBJ whole genome shotgun (WGS) entry which is preliminary data.</text>
</comment>
<organism evidence="1 2">
    <name type="scientific">Neurospora tetraspora</name>
    <dbReference type="NCBI Taxonomy" id="94610"/>
    <lineage>
        <taxon>Eukaryota</taxon>
        <taxon>Fungi</taxon>
        <taxon>Dikarya</taxon>
        <taxon>Ascomycota</taxon>
        <taxon>Pezizomycotina</taxon>
        <taxon>Sordariomycetes</taxon>
        <taxon>Sordariomycetidae</taxon>
        <taxon>Sordariales</taxon>
        <taxon>Sordariaceae</taxon>
        <taxon>Neurospora</taxon>
    </lineage>
</organism>
<keyword evidence="2" id="KW-1185">Reference proteome</keyword>
<sequence>MRVTTRQSIHQVNSDCDRQDMAAGTLPGMDKLRRLCGTVTESSRFGEALLTGYLIPGEVGSMGMA</sequence>